<comment type="caution">
    <text evidence="2">The sequence shown here is derived from an EMBL/GenBank/DDBJ whole genome shotgun (WGS) entry which is preliminary data.</text>
</comment>
<sequence length="151" mass="15921">MPSRNVFFVAAVLMTVLLAGCVTPPAPEPRGKWRPVNRMADVTHAIPLQQAYVYQSSPVDSTLKGLLTRWANDGGMTLSYLHPNDYTLYAPVGDIRTTSIVEAAAALSRAYAAQGVMVSVEQSRIIVSVAGGATEADPLPAAGIAPTSPAR</sequence>
<evidence type="ECO:0000313" key="3">
    <source>
        <dbReference type="Proteomes" id="UP000092256"/>
    </source>
</evidence>
<organism evidence="2 3">
    <name type="scientific">Stenotrophomonas maltophilia</name>
    <name type="common">Pseudomonas maltophilia</name>
    <name type="synonym">Xanthomonas maltophilia</name>
    <dbReference type="NCBI Taxonomy" id="40324"/>
    <lineage>
        <taxon>Bacteria</taxon>
        <taxon>Pseudomonadati</taxon>
        <taxon>Pseudomonadota</taxon>
        <taxon>Gammaproteobacteria</taxon>
        <taxon>Lysobacterales</taxon>
        <taxon>Lysobacteraceae</taxon>
        <taxon>Stenotrophomonas</taxon>
        <taxon>Stenotrophomonas maltophilia group</taxon>
    </lineage>
</organism>
<dbReference type="Gene3D" id="3.55.50.70">
    <property type="match status" value="1"/>
</dbReference>
<evidence type="ECO:0008006" key="4">
    <source>
        <dbReference type="Google" id="ProtNLM"/>
    </source>
</evidence>
<dbReference type="AlphaFoldDB" id="A0A1A6XTJ8"/>
<dbReference type="PROSITE" id="PS51257">
    <property type="entry name" value="PROKAR_LIPOPROTEIN"/>
    <property type="match status" value="1"/>
</dbReference>
<keyword evidence="1" id="KW-0732">Signal</keyword>
<feature type="chain" id="PRO_5008353582" description="Toxin co-regulated pilus biosynthesis protein Q C-terminal domain-containing protein" evidence="1">
    <location>
        <begin position="20"/>
        <end position="151"/>
    </location>
</feature>
<dbReference type="OrthoDB" id="5955043at2"/>
<reference evidence="2 3" key="1">
    <citation type="submission" date="2016-05" db="EMBL/GenBank/DDBJ databases">
        <title>Draft Genome Sequences of Stenotrophomonas maltophilia Strains Sm32COP, Sm41DVV, Sm46PAILV, SmF3, SmF22, SmSOFb1 and SmCVFa1, Isolated from Different Manures, in France.</title>
        <authorList>
            <person name="Nazaret S."/>
            <person name="Bodilis J."/>
        </authorList>
    </citation>
    <scope>NUCLEOTIDE SEQUENCE [LARGE SCALE GENOMIC DNA]</scope>
    <source>
        <strain evidence="2 3">Sm46PAILV</strain>
    </source>
</reference>
<proteinExistence type="predicted"/>
<protein>
    <recommendedName>
        <fullName evidence="4">Toxin co-regulated pilus biosynthesis protein Q C-terminal domain-containing protein</fullName>
    </recommendedName>
</protein>
<name>A0A1A6XTJ8_STEMA</name>
<dbReference type="Proteomes" id="UP000092256">
    <property type="component" value="Unassembled WGS sequence"/>
</dbReference>
<gene>
    <name evidence="2" type="ORF">A9K58_10525</name>
</gene>
<accession>A0A1A6XTJ8</accession>
<evidence type="ECO:0000313" key="2">
    <source>
        <dbReference type="EMBL" id="OBU66882.1"/>
    </source>
</evidence>
<evidence type="ECO:0000256" key="1">
    <source>
        <dbReference type="SAM" id="SignalP"/>
    </source>
</evidence>
<feature type="signal peptide" evidence="1">
    <location>
        <begin position="1"/>
        <end position="19"/>
    </location>
</feature>
<dbReference type="EMBL" id="LYVJ01000007">
    <property type="protein sequence ID" value="OBU66882.1"/>
    <property type="molecule type" value="Genomic_DNA"/>
</dbReference>